<comment type="subcellular location">
    <subcellularLocation>
        <location evidence="1">Membrane</location>
        <topology evidence="1">Single-pass membrane protein</topology>
    </subcellularLocation>
</comment>
<proteinExistence type="predicted"/>
<dbReference type="Proteomes" id="UP001165205">
    <property type="component" value="Unassembled WGS sequence"/>
</dbReference>
<feature type="compositionally biased region" description="Basic and acidic residues" evidence="5">
    <location>
        <begin position="432"/>
        <end position="449"/>
    </location>
</feature>
<protein>
    <submittedName>
        <fullName evidence="7">Unnamed protein product</fullName>
    </submittedName>
</protein>
<feature type="region of interest" description="Disordered" evidence="5">
    <location>
        <begin position="289"/>
        <end position="320"/>
    </location>
</feature>
<feature type="region of interest" description="Disordered" evidence="5">
    <location>
        <begin position="346"/>
        <end position="372"/>
    </location>
</feature>
<dbReference type="AlphaFoldDB" id="A0AAN4YGP9"/>
<keyword evidence="3 6" id="KW-1133">Transmembrane helix</keyword>
<evidence type="ECO:0000256" key="5">
    <source>
        <dbReference type="SAM" id="MobiDB-lite"/>
    </source>
</evidence>
<evidence type="ECO:0000256" key="3">
    <source>
        <dbReference type="ARBA" id="ARBA00022989"/>
    </source>
</evidence>
<name>A0AAN4YGP9_ASPOZ</name>
<evidence type="ECO:0000313" key="7">
    <source>
        <dbReference type="EMBL" id="GMG28752.1"/>
    </source>
</evidence>
<gene>
    <name evidence="7" type="ORF">Aory04_000511700</name>
</gene>
<organism evidence="7 8">
    <name type="scientific">Aspergillus oryzae</name>
    <name type="common">Yellow koji mold</name>
    <dbReference type="NCBI Taxonomy" id="5062"/>
    <lineage>
        <taxon>Eukaryota</taxon>
        <taxon>Fungi</taxon>
        <taxon>Dikarya</taxon>
        <taxon>Ascomycota</taxon>
        <taxon>Pezizomycotina</taxon>
        <taxon>Eurotiomycetes</taxon>
        <taxon>Eurotiomycetidae</taxon>
        <taxon>Eurotiales</taxon>
        <taxon>Aspergillaceae</taxon>
        <taxon>Aspergillus</taxon>
        <taxon>Aspergillus subgen. Circumdati</taxon>
    </lineage>
</organism>
<evidence type="ECO:0000256" key="2">
    <source>
        <dbReference type="ARBA" id="ARBA00022692"/>
    </source>
</evidence>
<keyword evidence="2 6" id="KW-0812">Transmembrane</keyword>
<evidence type="ECO:0000313" key="8">
    <source>
        <dbReference type="Proteomes" id="UP001165205"/>
    </source>
</evidence>
<evidence type="ECO:0000256" key="1">
    <source>
        <dbReference type="ARBA" id="ARBA00004167"/>
    </source>
</evidence>
<accession>A0AAN4YGP9</accession>
<sequence length="465" mass="50772">MDFVGVTLSGVCALIHLRNGRVITTNEYSEHCQRCPVHGRSRRRSHSRRHEFLEYTLLSSSFKHLVVPANRPVDNYLVQLDLSSSFSTDDGAKYKMSLVDSEVPKIKGQALWSDKANTTLFTYGGNYLDVASVDQGLWTYTIADGSWKLQQTSIKPVRLQGGGMSYSIYAWLDLHFNHGGLCDGDDSVQHNHGNIYTVGCAVYPRATGSAGISSHWRKGGPGVCGRRSSVYPEWDQYNFDSSECLDCSIAGNPLLKQNTRTNGIMHGSMILQGTNGTIKPLPAAWHHEPSSVQLSKKISPRRRYKLTHPQPGLSTYSLPSATANDIKSSPYPSTWADPALKSLFVQKPNDTTNSPDAQPDPPTSTSGSSTKVGPIVGGVVGGVAGAAIILAIIFFALRKRRRDYQKEPQGEKWPDNAPVTMGHVGGELPAEAPRRELDARSNARSELRGTTRSVYELDGGRGTGV</sequence>
<dbReference type="GO" id="GO:0071944">
    <property type="term" value="C:cell periphery"/>
    <property type="evidence" value="ECO:0007669"/>
    <property type="project" value="UniProtKB-ARBA"/>
</dbReference>
<evidence type="ECO:0000256" key="6">
    <source>
        <dbReference type="SAM" id="Phobius"/>
    </source>
</evidence>
<comment type="caution">
    <text evidence="7">The sequence shown here is derived from an EMBL/GenBank/DDBJ whole genome shotgun (WGS) entry which is preliminary data.</text>
</comment>
<dbReference type="EMBL" id="BSYA01000048">
    <property type="protein sequence ID" value="GMG28752.1"/>
    <property type="molecule type" value="Genomic_DNA"/>
</dbReference>
<reference evidence="7" key="1">
    <citation type="submission" date="2023-04" db="EMBL/GenBank/DDBJ databases">
        <title>Aspergillus oryzae NBRC 4228.</title>
        <authorList>
            <person name="Ichikawa N."/>
            <person name="Sato H."/>
            <person name="Tonouchi N."/>
        </authorList>
    </citation>
    <scope>NUCLEOTIDE SEQUENCE</scope>
    <source>
        <strain evidence="7">NBRC 4228</strain>
    </source>
</reference>
<dbReference type="PANTHER" id="PTHR15549">
    <property type="entry name" value="PAIRED IMMUNOGLOBULIN-LIKE TYPE 2 RECEPTOR"/>
    <property type="match status" value="1"/>
</dbReference>
<dbReference type="GO" id="GO:0016020">
    <property type="term" value="C:membrane"/>
    <property type="evidence" value="ECO:0007669"/>
    <property type="project" value="UniProtKB-SubCell"/>
</dbReference>
<feature type="compositionally biased region" description="Low complexity" evidence="5">
    <location>
        <begin position="363"/>
        <end position="372"/>
    </location>
</feature>
<feature type="transmembrane region" description="Helical" evidence="6">
    <location>
        <begin position="375"/>
        <end position="397"/>
    </location>
</feature>
<feature type="region of interest" description="Disordered" evidence="5">
    <location>
        <begin position="426"/>
        <end position="465"/>
    </location>
</feature>
<dbReference type="InterPro" id="IPR051694">
    <property type="entry name" value="Immunoregulatory_rcpt-like"/>
</dbReference>
<dbReference type="PANTHER" id="PTHR15549:SF27">
    <property type="entry name" value="CHITIN-BINDING TYPE-1 DOMAIN-CONTAINING PROTEIN"/>
    <property type="match status" value="1"/>
</dbReference>
<keyword evidence="4 6" id="KW-0472">Membrane</keyword>
<evidence type="ECO:0000256" key="4">
    <source>
        <dbReference type="ARBA" id="ARBA00023136"/>
    </source>
</evidence>